<keyword evidence="1" id="KW-0433">Leucine-rich repeat</keyword>
<dbReference type="InterPro" id="IPR035897">
    <property type="entry name" value="Toll_tir_struct_dom_sf"/>
</dbReference>
<keyword evidence="4" id="KW-1185">Reference proteome</keyword>
<dbReference type="InterPro" id="IPR011713">
    <property type="entry name" value="Leu-rich_rpt_3"/>
</dbReference>
<reference evidence="4" key="1">
    <citation type="journal article" date="2019" name="Toxins">
        <title>Detection of Abrin-Like and Prepropulchellin-Like Toxin Genes and Transcripts Using Whole Genome Sequencing and Full-Length Transcript Sequencing of Abrus precatorius.</title>
        <authorList>
            <person name="Hovde B.T."/>
            <person name="Daligault H.E."/>
            <person name="Hanschen E.R."/>
            <person name="Kunde Y.A."/>
            <person name="Johnson M.B."/>
            <person name="Starkenburg S.R."/>
            <person name="Johnson S.L."/>
        </authorList>
    </citation>
    <scope>NUCLEOTIDE SEQUENCE [LARGE SCALE GENOMIC DNA]</scope>
</reference>
<name>A0A8B8KY49_ABRPR</name>
<dbReference type="InterPro" id="IPR044974">
    <property type="entry name" value="Disease_R_plants"/>
</dbReference>
<dbReference type="RefSeq" id="XP_027348293.1">
    <property type="nucleotide sequence ID" value="XM_027492492.1"/>
</dbReference>
<evidence type="ECO:0000256" key="1">
    <source>
        <dbReference type="ARBA" id="ARBA00022614"/>
    </source>
</evidence>
<dbReference type="PANTHER" id="PTHR11017">
    <property type="entry name" value="LEUCINE-RICH REPEAT-CONTAINING PROTEIN"/>
    <property type="match status" value="1"/>
</dbReference>
<dbReference type="SMART" id="SM00255">
    <property type="entry name" value="TIR"/>
    <property type="match status" value="1"/>
</dbReference>
<dbReference type="SUPFAM" id="SSF52058">
    <property type="entry name" value="L domain-like"/>
    <property type="match status" value="1"/>
</dbReference>
<proteinExistence type="predicted"/>
<dbReference type="PRINTS" id="PR00364">
    <property type="entry name" value="DISEASERSIST"/>
</dbReference>
<reference evidence="5" key="2">
    <citation type="submission" date="2025-08" db="UniProtKB">
        <authorList>
            <consortium name="RefSeq"/>
        </authorList>
    </citation>
    <scope>IDENTIFICATION</scope>
    <source>
        <tissue evidence="5">Young leaves</tissue>
    </source>
</reference>
<keyword evidence="2" id="KW-0677">Repeat</keyword>
<evidence type="ECO:0000259" key="3">
    <source>
        <dbReference type="PROSITE" id="PS50104"/>
    </source>
</evidence>
<evidence type="ECO:0000313" key="4">
    <source>
        <dbReference type="Proteomes" id="UP000694853"/>
    </source>
</evidence>
<dbReference type="SUPFAM" id="SSF52200">
    <property type="entry name" value="Toll/Interleukin receptor TIR domain"/>
    <property type="match status" value="1"/>
</dbReference>
<dbReference type="Pfam" id="PF01582">
    <property type="entry name" value="TIR"/>
    <property type="match status" value="1"/>
</dbReference>
<protein>
    <submittedName>
        <fullName evidence="5">Disease resistance protein RPS6-like</fullName>
    </submittedName>
</protein>
<dbReference type="PROSITE" id="PS50104">
    <property type="entry name" value="TIR"/>
    <property type="match status" value="1"/>
</dbReference>
<evidence type="ECO:0000256" key="2">
    <source>
        <dbReference type="ARBA" id="ARBA00022737"/>
    </source>
</evidence>
<evidence type="ECO:0000313" key="5">
    <source>
        <dbReference type="RefSeq" id="XP_027348293.1"/>
    </source>
</evidence>
<dbReference type="Pfam" id="PF07725">
    <property type="entry name" value="LRR_3"/>
    <property type="match status" value="1"/>
</dbReference>
<accession>A0A8B8KY49</accession>
<dbReference type="InterPro" id="IPR027417">
    <property type="entry name" value="P-loop_NTPase"/>
</dbReference>
<dbReference type="InterPro" id="IPR032675">
    <property type="entry name" value="LRR_dom_sf"/>
</dbReference>
<gene>
    <name evidence="5" type="primary">LOC113859809</name>
</gene>
<feature type="domain" description="TIR" evidence="3">
    <location>
        <begin position="1"/>
        <end position="130"/>
    </location>
</feature>
<dbReference type="Gene3D" id="3.40.50.300">
    <property type="entry name" value="P-loop containing nucleotide triphosphate hydrolases"/>
    <property type="match status" value="1"/>
</dbReference>
<dbReference type="OrthoDB" id="1936883at2759"/>
<dbReference type="GO" id="GO:0006952">
    <property type="term" value="P:defense response"/>
    <property type="evidence" value="ECO:0007669"/>
    <property type="project" value="InterPro"/>
</dbReference>
<dbReference type="SUPFAM" id="SSF52540">
    <property type="entry name" value="P-loop containing nucleoside triphosphate hydrolases"/>
    <property type="match status" value="1"/>
</dbReference>
<dbReference type="GeneID" id="113859809"/>
<dbReference type="PANTHER" id="PTHR11017:SF512">
    <property type="entry name" value="ADP-RIBOSYL CYCLASE_CYCLIC ADP-RIBOSE HYDROLASE"/>
    <property type="match status" value="1"/>
</dbReference>
<sequence>MMFPLVLEVRIPGTTSQATFMLLFTATKSKPSRSQASQRGSGLSLDCQSLQRVHLSVVVLSKDYASSTWGLSELAKIIEQKKHGVHVVIPVFYKIDPSHVRKQTGTHKIAFEKYERDVNHSMAKLLKWKATLTWVGIKELSDIFTDVMQKLNRIYPTDIKELVGIDQNVAPIESLLRIRSREVRIIGIWGMGGMDKTTIANDLFAKFSSQYEEDLNLHISIPAVRSTLVMRRPSQKKVLTVPDDVDNPKKLEHLAALHEGIILDGQNMLLPSGLESLSSKLKHLHWDGYPSKSLPSTFCTDNLVMLSMMGSHVEKLWDGIKSLASLKGSNLRACKNLTDLPNFTLVPNLEIVDDSHCTSLLHVSSSIQYIKKLILFNLESCKNLSSLLGNVHLFSLEMFILEHCSGLGEFSVSSENMIGLELRETAIAYFPESVWQHLNQLVYLNLESCNKLKRLPSNIHLKSLQRLNLRDCSSLEVFSVTSENMEYLNLRGTSIK</sequence>
<dbReference type="Gene3D" id="3.80.10.10">
    <property type="entry name" value="Ribonuclease Inhibitor"/>
    <property type="match status" value="2"/>
</dbReference>
<dbReference type="InterPro" id="IPR000157">
    <property type="entry name" value="TIR_dom"/>
</dbReference>
<dbReference type="KEGG" id="aprc:113859809"/>
<dbReference type="Proteomes" id="UP000694853">
    <property type="component" value="Unplaced"/>
</dbReference>
<dbReference type="AlphaFoldDB" id="A0A8B8KY49"/>
<organism evidence="4 5">
    <name type="scientific">Abrus precatorius</name>
    <name type="common">Indian licorice</name>
    <name type="synonym">Glycine abrus</name>
    <dbReference type="NCBI Taxonomy" id="3816"/>
    <lineage>
        <taxon>Eukaryota</taxon>
        <taxon>Viridiplantae</taxon>
        <taxon>Streptophyta</taxon>
        <taxon>Embryophyta</taxon>
        <taxon>Tracheophyta</taxon>
        <taxon>Spermatophyta</taxon>
        <taxon>Magnoliopsida</taxon>
        <taxon>eudicotyledons</taxon>
        <taxon>Gunneridae</taxon>
        <taxon>Pentapetalae</taxon>
        <taxon>rosids</taxon>
        <taxon>fabids</taxon>
        <taxon>Fabales</taxon>
        <taxon>Fabaceae</taxon>
        <taxon>Papilionoideae</taxon>
        <taxon>50 kb inversion clade</taxon>
        <taxon>NPAAA clade</taxon>
        <taxon>indigoferoid/millettioid clade</taxon>
        <taxon>Abreae</taxon>
        <taxon>Abrus</taxon>
    </lineage>
</organism>
<dbReference type="GO" id="GO:0007165">
    <property type="term" value="P:signal transduction"/>
    <property type="evidence" value="ECO:0007669"/>
    <property type="project" value="InterPro"/>
</dbReference>
<dbReference type="Gene3D" id="3.40.50.10140">
    <property type="entry name" value="Toll/interleukin-1 receptor homology (TIR) domain"/>
    <property type="match status" value="1"/>
</dbReference>